<sequence length="250" mass="28225">MIIFSAKGHNITTAIQMKEAIDSGAGVKGVYTSVVDVDTTKHQLKTHSWKEQFTDIADWTPALNLLGQEEKDQYKQKAKEKPVAPPKPQQKDVFKRLNIIREQTKRFKKLKCEDCSHATNKSSDIKRHVARNHPKTVSDRLDSETDWESQDPKPVIDILGSLSDSEQDVTKESEHEPKTKLPAALQAPTFIPNRDVSMRQGSTPEPDQSSLITHNRDVSRIQNSSPRPNQWSLITPTKDVSRKAKLKSKA</sequence>
<feature type="compositionally biased region" description="Basic and acidic residues" evidence="1">
    <location>
        <begin position="168"/>
        <end position="179"/>
    </location>
</feature>
<accession>A0A6J8C4J7</accession>
<evidence type="ECO:0000313" key="3">
    <source>
        <dbReference type="Proteomes" id="UP000507470"/>
    </source>
</evidence>
<organism evidence="2 3">
    <name type="scientific">Mytilus coruscus</name>
    <name type="common">Sea mussel</name>
    <dbReference type="NCBI Taxonomy" id="42192"/>
    <lineage>
        <taxon>Eukaryota</taxon>
        <taxon>Metazoa</taxon>
        <taxon>Spiralia</taxon>
        <taxon>Lophotrochozoa</taxon>
        <taxon>Mollusca</taxon>
        <taxon>Bivalvia</taxon>
        <taxon>Autobranchia</taxon>
        <taxon>Pteriomorphia</taxon>
        <taxon>Mytilida</taxon>
        <taxon>Mytiloidea</taxon>
        <taxon>Mytilidae</taxon>
        <taxon>Mytilinae</taxon>
        <taxon>Mytilus</taxon>
    </lineage>
</organism>
<dbReference type="Proteomes" id="UP000507470">
    <property type="component" value="Unassembled WGS sequence"/>
</dbReference>
<name>A0A6J8C4J7_MYTCO</name>
<feature type="compositionally biased region" description="Polar residues" evidence="1">
    <location>
        <begin position="220"/>
        <end position="235"/>
    </location>
</feature>
<feature type="compositionally biased region" description="Polar residues" evidence="1">
    <location>
        <begin position="199"/>
        <end position="213"/>
    </location>
</feature>
<evidence type="ECO:0000256" key="1">
    <source>
        <dbReference type="SAM" id="MobiDB-lite"/>
    </source>
</evidence>
<reference evidence="2 3" key="1">
    <citation type="submission" date="2020-06" db="EMBL/GenBank/DDBJ databases">
        <authorList>
            <person name="Li R."/>
            <person name="Bekaert M."/>
        </authorList>
    </citation>
    <scope>NUCLEOTIDE SEQUENCE [LARGE SCALE GENOMIC DNA]</scope>
    <source>
        <strain evidence="3">wild</strain>
    </source>
</reference>
<gene>
    <name evidence="2" type="ORF">MCOR_26326</name>
</gene>
<protein>
    <submittedName>
        <fullName evidence="2">Uncharacterized protein</fullName>
    </submittedName>
</protein>
<dbReference type="AlphaFoldDB" id="A0A6J8C4J7"/>
<proteinExistence type="predicted"/>
<keyword evidence="3" id="KW-1185">Reference proteome</keyword>
<dbReference type="EMBL" id="CACVKT020004692">
    <property type="protein sequence ID" value="CAC5391315.1"/>
    <property type="molecule type" value="Genomic_DNA"/>
</dbReference>
<feature type="region of interest" description="Disordered" evidence="1">
    <location>
        <begin position="118"/>
        <end position="250"/>
    </location>
</feature>
<evidence type="ECO:0000313" key="2">
    <source>
        <dbReference type="EMBL" id="CAC5391315.1"/>
    </source>
</evidence>